<dbReference type="Proteomes" id="UP000622797">
    <property type="component" value="Unassembled WGS sequence"/>
</dbReference>
<dbReference type="InterPro" id="IPR005828">
    <property type="entry name" value="MFS_sugar_transport-like"/>
</dbReference>
<gene>
    <name evidence="6" type="ORF">FSARC_10750</name>
</gene>
<dbReference type="InterPro" id="IPR036259">
    <property type="entry name" value="MFS_trans_sf"/>
</dbReference>
<dbReference type="GO" id="GO:0016020">
    <property type="term" value="C:membrane"/>
    <property type="evidence" value="ECO:0007669"/>
    <property type="project" value="UniProtKB-SubCell"/>
</dbReference>
<feature type="transmembrane region" description="Helical" evidence="5">
    <location>
        <begin position="153"/>
        <end position="173"/>
    </location>
</feature>
<evidence type="ECO:0000256" key="5">
    <source>
        <dbReference type="SAM" id="Phobius"/>
    </source>
</evidence>
<evidence type="ECO:0000256" key="3">
    <source>
        <dbReference type="ARBA" id="ARBA00022989"/>
    </source>
</evidence>
<evidence type="ECO:0008006" key="8">
    <source>
        <dbReference type="Google" id="ProtNLM"/>
    </source>
</evidence>
<dbReference type="Gene3D" id="1.20.1250.20">
    <property type="entry name" value="MFS general substrate transporter like domains"/>
    <property type="match status" value="2"/>
</dbReference>
<sequence length="257" mass="27937">MDKNQKANLESNIVSIILAGALFGSVSASWVARRIGYRLSLMCAGIIVRTGMALFVAGIAVGIASTTNPLYVSENAPRATRGLLTGLYQFNIVTGLCLAFWINYGSLQHQSGKARCCLANPHQAAQPPRNTPLRLDVFGNCTYKLTEIPSQRLHPLTMSIATSLQWVFAFSVAKVTPLMFATLGKNAYGTFSVYGNFCFCAAAFAFFFVPETKGIGLEHMDELFATGNVRGAFIHRPSSPKDKPNVSNVEYAIPERV</sequence>
<protein>
    <recommendedName>
        <fullName evidence="8">Quinate permease</fullName>
    </recommendedName>
</protein>
<dbReference type="GO" id="GO:0005351">
    <property type="term" value="F:carbohydrate:proton symporter activity"/>
    <property type="evidence" value="ECO:0007669"/>
    <property type="project" value="TreeGrafter"/>
</dbReference>
<evidence type="ECO:0000256" key="4">
    <source>
        <dbReference type="ARBA" id="ARBA00023136"/>
    </source>
</evidence>
<comment type="caution">
    <text evidence="6">The sequence shown here is derived from an EMBL/GenBank/DDBJ whole genome shotgun (WGS) entry which is preliminary data.</text>
</comment>
<dbReference type="PANTHER" id="PTHR48022:SF21">
    <property type="entry name" value="QUINATE TRANSPORTER, PUTATIVE (AFU_ORTHOLOGUE AFUA_6G06960)-RELATED"/>
    <property type="match status" value="1"/>
</dbReference>
<feature type="transmembrane region" description="Helical" evidence="5">
    <location>
        <begin position="39"/>
        <end position="63"/>
    </location>
</feature>
<dbReference type="PANTHER" id="PTHR48022">
    <property type="entry name" value="PLASTIDIC GLUCOSE TRANSPORTER 4"/>
    <property type="match status" value="1"/>
</dbReference>
<reference evidence="6" key="2">
    <citation type="submission" date="2020-05" db="EMBL/GenBank/DDBJ databases">
        <authorList>
            <person name="Kim H.-S."/>
            <person name="Proctor R.H."/>
            <person name="Brown D.W."/>
        </authorList>
    </citation>
    <scope>NUCLEOTIDE SEQUENCE</scope>
    <source>
        <strain evidence="6">NRRL 20472</strain>
    </source>
</reference>
<comment type="subcellular location">
    <subcellularLocation>
        <location evidence="1">Membrane</location>
        <topology evidence="1">Multi-pass membrane protein</topology>
    </subcellularLocation>
</comment>
<evidence type="ECO:0000313" key="7">
    <source>
        <dbReference type="Proteomes" id="UP000622797"/>
    </source>
</evidence>
<dbReference type="SUPFAM" id="SSF103473">
    <property type="entry name" value="MFS general substrate transporter"/>
    <property type="match status" value="2"/>
</dbReference>
<keyword evidence="3 5" id="KW-1133">Transmembrane helix</keyword>
<evidence type="ECO:0000256" key="2">
    <source>
        <dbReference type="ARBA" id="ARBA00022692"/>
    </source>
</evidence>
<feature type="transmembrane region" description="Helical" evidence="5">
    <location>
        <begin position="83"/>
        <end position="104"/>
    </location>
</feature>
<dbReference type="AlphaFoldDB" id="A0A8H4X361"/>
<keyword evidence="4 5" id="KW-0472">Membrane</keyword>
<dbReference type="Pfam" id="PF00083">
    <property type="entry name" value="Sugar_tr"/>
    <property type="match status" value="2"/>
</dbReference>
<feature type="transmembrane region" description="Helical" evidence="5">
    <location>
        <begin position="193"/>
        <end position="210"/>
    </location>
</feature>
<dbReference type="PROSITE" id="PS00217">
    <property type="entry name" value="SUGAR_TRANSPORT_2"/>
    <property type="match status" value="1"/>
</dbReference>
<proteinExistence type="predicted"/>
<name>A0A8H4X361_9HYPO</name>
<reference evidence="6" key="1">
    <citation type="journal article" date="2020" name="BMC Genomics">
        <title>Correction to: Identification and distribution of gene clusters required for synthesis of sphingolipid metabolism inhibitors in diverse species of the filamentous fungus Fusarium.</title>
        <authorList>
            <person name="Kim H.S."/>
            <person name="Lohmar J.M."/>
            <person name="Busman M."/>
            <person name="Brown D.W."/>
            <person name="Naumann T.A."/>
            <person name="Divon H.H."/>
            <person name="Lysoe E."/>
            <person name="Uhlig S."/>
            <person name="Proctor R.H."/>
        </authorList>
    </citation>
    <scope>NUCLEOTIDE SEQUENCE</scope>
    <source>
        <strain evidence="6">NRRL 20472</strain>
    </source>
</reference>
<keyword evidence="7" id="KW-1185">Reference proteome</keyword>
<dbReference type="EMBL" id="JABEXW010000665">
    <property type="protein sequence ID" value="KAF4959374.1"/>
    <property type="molecule type" value="Genomic_DNA"/>
</dbReference>
<evidence type="ECO:0000256" key="1">
    <source>
        <dbReference type="ARBA" id="ARBA00004141"/>
    </source>
</evidence>
<dbReference type="InterPro" id="IPR005829">
    <property type="entry name" value="Sugar_transporter_CS"/>
</dbReference>
<feature type="transmembrane region" description="Helical" evidence="5">
    <location>
        <begin position="12"/>
        <end position="32"/>
    </location>
</feature>
<keyword evidence="2 5" id="KW-0812">Transmembrane</keyword>
<evidence type="ECO:0000313" key="6">
    <source>
        <dbReference type="EMBL" id="KAF4959374.1"/>
    </source>
</evidence>
<organism evidence="6 7">
    <name type="scientific">Fusarium sarcochroum</name>
    <dbReference type="NCBI Taxonomy" id="1208366"/>
    <lineage>
        <taxon>Eukaryota</taxon>
        <taxon>Fungi</taxon>
        <taxon>Dikarya</taxon>
        <taxon>Ascomycota</taxon>
        <taxon>Pezizomycotina</taxon>
        <taxon>Sordariomycetes</taxon>
        <taxon>Hypocreomycetidae</taxon>
        <taxon>Hypocreales</taxon>
        <taxon>Nectriaceae</taxon>
        <taxon>Fusarium</taxon>
        <taxon>Fusarium lateritium species complex</taxon>
    </lineage>
</organism>
<dbReference type="InterPro" id="IPR050360">
    <property type="entry name" value="MFS_Sugar_Transporters"/>
</dbReference>
<accession>A0A8H4X361</accession>
<dbReference type="OrthoDB" id="508119at2759"/>